<keyword evidence="6" id="KW-1185">Reference proteome</keyword>
<dbReference type="HOGENOM" id="CLU_130569_0_2_1"/>
<dbReference type="Gene3D" id="1.20.58.90">
    <property type="match status" value="1"/>
</dbReference>
<dbReference type="eggNOG" id="KOG3470">
    <property type="taxonomic scope" value="Eukaryota"/>
</dbReference>
<keyword evidence="3" id="KW-0493">Microtubule</keyword>
<dbReference type="VEuPathDB" id="FungiDB:UREG_00837"/>
<dbReference type="KEGG" id="ure:UREG_00837"/>
<dbReference type="Proteomes" id="UP000002058">
    <property type="component" value="Unassembled WGS sequence"/>
</dbReference>
<dbReference type="RefSeq" id="XP_002541323.1">
    <property type="nucleotide sequence ID" value="XM_002541277.1"/>
</dbReference>
<evidence type="ECO:0000256" key="1">
    <source>
        <dbReference type="ARBA" id="ARBA00006806"/>
    </source>
</evidence>
<dbReference type="GO" id="GO:0005874">
    <property type="term" value="C:microtubule"/>
    <property type="evidence" value="ECO:0007669"/>
    <property type="project" value="UniProtKB-KW"/>
</dbReference>
<dbReference type="InterPro" id="IPR004226">
    <property type="entry name" value="TBCA"/>
</dbReference>
<dbReference type="InParanoid" id="C4JEJ8"/>
<comment type="subunit">
    <text evidence="3">Supercomplex made of cofactors A to E. Cofactors A and D function by capturing and stabilizing tubulin in a quasi-native conformation. Cofactor E binds to the cofactor D-tubulin complex; interaction with cofactor C then causes the release of tubulin polypeptides that are committed to the native state.</text>
</comment>
<protein>
    <recommendedName>
        <fullName evidence="3">Tubulin-specific chaperone A</fullName>
    </recommendedName>
</protein>
<name>C4JEJ8_UNCRE</name>
<dbReference type="GeneID" id="8444435"/>
<dbReference type="EMBL" id="CH476615">
    <property type="protein sequence ID" value="EEP75990.1"/>
    <property type="molecule type" value="Genomic_DNA"/>
</dbReference>
<dbReference type="Pfam" id="PF02970">
    <property type="entry name" value="TBCA"/>
    <property type="match status" value="1"/>
</dbReference>
<evidence type="ECO:0000313" key="5">
    <source>
        <dbReference type="EMBL" id="EEP75990.1"/>
    </source>
</evidence>
<sequence>MSTINRTPAAGLDPIRKAIKTLDRLVKEEASYHVELADQKRRIIKTEERIKSLGENAEEEGNEIWMLKQERMACAETERVLETMPKVTRGAMQKLEELVVSY</sequence>
<proteinExistence type="inferred from homology"/>
<keyword evidence="2 3" id="KW-0143">Chaperone</keyword>
<dbReference type="AlphaFoldDB" id="C4JEJ8"/>
<dbReference type="GO" id="GO:0048487">
    <property type="term" value="F:beta-tubulin binding"/>
    <property type="evidence" value="ECO:0007669"/>
    <property type="project" value="InterPro"/>
</dbReference>
<keyword evidence="4" id="KW-0175">Coiled coil</keyword>
<feature type="coiled-coil region" evidence="4">
    <location>
        <begin position="36"/>
        <end position="63"/>
    </location>
</feature>
<dbReference type="OrthoDB" id="296187at2759"/>
<dbReference type="GO" id="GO:0007023">
    <property type="term" value="P:post-chaperonin tubulin folding pathway"/>
    <property type="evidence" value="ECO:0007669"/>
    <property type="project" value="UniProtKB-UniRule"/>
</dbReference>
<evidence type="ECO:0000313" key="6">
    <source>
        <dbReference type="Proteomes" id="UP000002058"/>
    </source>
</evidence>
<dbReference type="STRING" id="336963.C4JEJ8"/>
<gene>
    <name evidence="5" type="ORF">UREG_00837</name>
</gene>
<dbReference type="GO" id="GO:0007021">
    <property type="term" value="P:tubulin complex assembly"/>
    <property type="evidence" value="ECO:0007669"/>
    <property type="project" value="UniProtKB-UniRule"/>
</dbReference>
<keyword evidence="3" id="KW-0206">Cytoskeleton</keyword>
<evidence type="ECO:0000256" key="4">
    <source>
        <dbReference type="SAM" id="Coils"/>
    </source>
</evidence>
<dbReference type="SUPFAM" id="SSF46988">
    <property type="entry name" value="Tubulin chaperone cofactor A"/>
    <property type="match status" value="1"/>
</dbReference>
<evidence type="ECO:0000256" key="2">
    <source>
        <dbReference type="ARBA" id="ARBA00023186"/>
    </source>
</evidence>
<keyword evidence="3" id="KW-0963">Cytoplasm</keyword>
<dbReference type="InterPro" id="IPR036126">
    <property type="entry name" value="TBCA_sf"/>
</dbReference>
<evidence type="ECO:0000256" key="3">
    <source>
        <dbReference type="RuleBase" id="RU364030"/>
    </source>
</evidence>
<organism evidence="5 6">
    <name type="scientific">Uncinocarpus reesii (strain UAMH 1704)</name>
    <dbReference type="NCBI Taxonomy" id="336963"/>
    <lineage>
        <taxon>Eukaryota</taxon>
        <taxon>Fungi</taxon>
        <taxon>Dikarya</taxon>
        <taxon>Ascomycota</taxon>
        <taxon>Pezizomycotina</taxon>
        <taxon>Eurotiomycetes</taxon>
        <taxon>Eurotiomycetidae</taxon>
        <taxon>Onygenales</taxon>
        <taxon>Onygenaceae</taxon>
        <taxon>Uncinocarpus</taxon>
    </lineage>
</organism>
<comment type="similarity">
    <text evidence="1 3">Belongs to the TBCA family.</text>
</comment>
<accession>C4JEJ8</accession>
<reference evidence="6" key="1">
    <citation type="journal article" date="2009" name="Genome Res.">
        <title>Comparative genomic analyses of the human fungal pathogens Coccidioides and their relatives.</title>
        <authorList>
            <person name="Sharpton T.J."/>
            <person name="Stajich J.E."/>
            <person name="Rounsley S.D."/>
            <person name="Gardner M.J."/>
            <person name="Wortman J.R."/>
            <person name="Jordar V.S."/>
            <person name="Maiti R."/>
            <person name="Kodira C.D."/>
            <person name="Neafsey D.E."/>
            <person name="Zeng Q."/>
            <person name="Hung C.-Y."/>
            <person name="McMahan C."/>
            <person name="Muszewska A."/>
            <person name="Grynberg M."/>
            <person name="Mandel M.A."/>
            <person name="Kellner E.M."/>
            <person name="Barker B.M."/>
            <person name="Galgiani J.N."/>
            <person name="Orbach M.J."/>
            <person name="Kirkland T.N."/>
            <person name="Cole G.T."/>
            <person name="Henn M.R."/>
            <person name="Birren B.W."/>
            <person name="Taylor J.W."/>
        </authorList>
    </citation>
    <scope>NUCLEOTIDE SEQUENCE [LARGE SCALE GENOMIC DNA]</scope>
    <source>
        <strain evidence="6">UAMH 1704</strain>
    </source>
</reference>
<comment type="subcellular location">
    <subcellularLocation>
        <location evidence="3">Cytoplasm</location>
        <location evidence="3">Cytoskeleton</location>
    </subcellularLocation>
</comment>